<gene>
    <name evidence="2" type="ORF">LA5096_02524</name>
</gene>
<dbReference type="Pfam" id="PF00535">
    <property type="entry name" value="Glycos_transf_2"/>
    <property type="match status" value="1"/>
</dbReference>
<evidence type="ECO:0000313" key="3">
    <source>
        <dbReference type="Proteomes" id="UP000049983"/>
    </source>
</evidence>
<feature type="domain" description="Glycosyltransferase 2-like" evidence="1">
    <location>
        <begin position="466"/>
        <end position="647"/>
    </location>
</feature>
<accession>A0A0M6Z8M5</accession>
<dbReference type="InterPro" id="IPR001173">
    <property type="entry name" value="Glyco_trans_2-like"/>
</dbReference>
<dbReference type="AlphaFoldDB" id="A0A0M6Z8M5"/>
<evidence type="ECO:0000259" key="1">
    <source>
        <dbReference type="Pfam" id="PF00535"/>
    </source>
</evidence>
<keyword evidence="2" id="KW-0808">Transferase</keyword>
<dbReference type="PANTHER" id="PTHR43179:SF7">
    <property type="entry name" value="RHAMNOSYLTRANSFERASE WBBL"/>
    <property type="match status" value="1"/>
</dbReference>
<dbReference type="EMBL" id="CXWC01000010">
    <property type="protein sequence ID" value="CTQ70438.1"/>
    <property type="molecule type" value="Genomic_DNA"/>
</dbReference>
<sequence length="735" mass="79973">MLETLGTYAESPFDAPQFLQLTPDVYLVAWDPPHAVNAAPRLEELGSAQFSAMASVRLALLDGRSRIIWALAPKDKSRLNLKLTAGTIGSGAELTADFSQSVSAVDPFALTNGLTQNACASLVTTILNTWAGMFKLARSRSFVGFATKLLQSVNDAPSVADCVASVSGTYLLETFLNSECAEISSAILIGDAGVKRLDGDIFNESYNNGRNRLFLGTVDLAQPPARSHLVLSGPWGLAIRRLEAEGAARSLGTWWASNARKLPEVRDYLITRLGGRTPTARAAVRDLQLAEPMPARRYGALGETAAFCAVETAISVDSGVLVGGWMRDPGKSIEGLDVLTVETEPVPLELHAFDGVLPETQGGYPIKKFVAFAQTGGALRHHIQPRLELRLASGERTSLVPPPQPSDAAESRANALSIIPPRHATDALISGCLAQPLADLQDNFRKQVGGPTEILIGTQTQNPVVSIVIPLYKIYEFMKPQLAAFAADRWLAENAEIIFVLDSPEQATHVEDLLIGFHLLYGLPIRMIVMEQNGGYALACNAGASKANGRYLAMVNSDVVPLDSGWLEQLCACLMMDEQVGAAGAKLLYADNAIQHAGLKFIQDEKGRWFNHHYFKGFPRHFPQASTSREVPGVTGACLVLSRSDFEEAGGYTTDFIIGDYEDSDLCLKLRSSNKKIYYLGDVELYHFERVSISKNGDYTRGVASQYNRWLQQFRWEQEIMDVMSSIGARDGMAI</sequence>
<evidence type="ECO:0000313" key="2">
    <source>
        <dbReference type="EMBL" id="CTQ70438.1"/>
    </source>
</evidence>
<dbReference type="GeneID" id="97669902"/>
<dbReference type="SUPFAM" id="SSF53448">
    <property type="entry name" value="Nucleotide-diphospho-sugar transferases"/>
    <property type="match status" value="1"/>
</dbReference>
<proteinExistence type="predicted"/>
<organism evidence="2 3">
    <name type="scientific">Roseibium album</name>
    <dbReference type="NCBI Taxonomy" id="311410"/>
    <lineage>
        <taxon>Bacteria</taxon>
        <taxon>Pseudomonadati</taxon>
        <taxon>Pseudomonadota</taxon>
        <taxon>Alphaproteobacteria</taxon>
        <taxon>Hyphomicrobiales</taxon>
        <taxon>Stappiaceae</taxon>
        <taxon>Roseibium</taxon>
    </lineage>
</organism>
<dbReference type="OrthoDB" id="5291101at2"/>
<dbReference type="GO" id="GO:0016740">
    <property type="term" value="F:transferase activity"/>
    <property type="evidence" value="ECO:0007669"/>
    <property type="project" value="UniProtKB-KW"/>
</dbReference>
<keyword evidence="3" id="KW-1185">Reference proteome</keyword>
<dbReference type="PANTHER" id="PTHR43179">
    <property type="entry name" value="RHAMNOSYLTRANSFERASE WBBL"/>
    <property type="match status" value="1"/>
</dbReference>
<name>A0A0M6Z8M5_9HYPH</name>
<dbReference type="Gene3D" id="3.90.550.10">
    <property type="entry name" value="Spore Coat Polysaccharide Biosynthesis Protein SpsA, Chain A"/>
    <property type="match status" value="1"/>
</dbReference>
<dbReference type="Proteomes" id="UP000049983">
    <property type="component" value="Unassembled WGS sequence"/>
</dbReference>
<protein>
    <submittedName>
        <fullName evidence="2">N-glycosyltransferase</fullName>
    </submittedName>
</protein>
<dbReference type="InterPro" id="IPR029044">
    <property type="entry name" value="Nucleotide-diphossugar_trans"/>
</dbReference>
<dbReference type="STRING" id="311410.LA5095_01269"/>
<dbReference type="RefSeq" id="WP_055113152.1">
    <property type="nucleotide sequence ID" value="NZ_CXWA01000001.1"/>
</dbReference>
<reference evidence="3" key="1">
    <citation type="submission" date="2015-07" db="EMBL/GenBank/DDBJ databases">
        <authorList>
            <person name="Rodrigo-Torres Lidia"/>
            <person name="Arahal R.David."/>
        </authorList>
    </citation>
    <scope>NUCLEOTIDE SEQUENCE [LARGE SCALE GENOMIC DNA]</scope>
    <source>
        <strain evidence="3">CECT 5096</strain>
    </source>
</reference>